<evidence type="ECO:0000256" key="3">
    <source>
        <dbReference type="SAM" id="Coils"/>
    </source>
</evidence>
<evidence type="ECO:0000256" key="2">
    <source>
        <dbReference type="PROSITE-ProRule" id="PRU00339"/>
    </source>
</evidence>
<sequence>MFTVLEMPLIVRDYTWTQNRNTIYISVPLKGIKSTSVDVICTDDYLKVSFPPFLFEVFLSQPINEDKNKECQKKIREQAVLKVQEKAAERSKTKASRIQQEKKYALETMMKLESEEREKIQKMKSDECARATAELDFWRETQSKEAQLKQPKTSTENQYKPVHRDTPVVQKSAQQKEKVVPAPRSTGCIQISFTPRVFPTALRESRVPEEDEWLKKQAEARRAVDSDLAELDDLSEDERNPDWLKDKGDKLFKAGNFLAAVNAYSLGIKLNKKIPALFSNRAACHLKLRNLHKAIEDSSQALELLTPAVAANASSRMKAHVRRGTAFCELQLYVEGLQEYQAALGIDPDNAALRVDSEQIRRIIQGTALTSTETYEHLQHEKFQAIRVKKASVGVEEHVTLCSSSENSDIITLADSQDVKTERWEEPVAGEEEEAETEALYLGSSSSSQYTFRESETNRSPSSSEEEDGEIDGDMKTVEGAEVHPDPRDPDQAFIRGTFHPWNIRALFIIVVVIMGCIHFYGSPQFQERQKYVENELQAESTGELDFISEDVFENLKEDLEQKQELVLSLTSLLEKITKENQNLRVRQEELQAQRQDVHQRLTETQSKMETRQKALRTENQFLKSSLEREKASLSALQEELRSLRNQVQDLEERGAITESMITENQKLRGSLLEEGKKAIQRETVIGELRKELENERRVSEKLRAESQRRVEMNQELQYRVQELENERHIKEKWKDEVKHGDEIDQENQELRDQLEELENKLRFEQQRSDLWERLYLEVKEERAKGDRDVKRAIPKDDLMGKVKETFSAVKNSTTEFVHHHKEKIKKAKEAVKENLRKFSDSVKSTLRHFKDTASSVFGDGAKPEKQETFQQEHRNKRSDDWQPQKPLHSHQSTPESAQTYNTRKPGEPKTPHHNGCFGVFDCAYQESMSLFNKAMDPIRADEFHELLRSYLQKEVVHFHHWRELESFVNNFFRDGVFIHDQMLFTDFVSDVEDYLEEIIEYRSLSDNVFEDLDDYIYRHIFGDAFVKYFGPSRPVEGPSPKAKGWRQCQKQQRKQQNHPRHRNHRGKKLSRSRHATERSFSEVKIELGPMPFDPKY</sequence>
<reference evidence="6 7" key="1">
    <citation type="journal article" date="2019" name="Sci. Data">
        <title>Hybrid genome assembly and annotation of Danionella translucida.</title>
        <authorList>
            <person name="Kadobianskyi M."/>
            <person name="Schulze L."/>
            <person name="Schuelke M."/>
            <person name="Judkewitz B."/>
        </authorList>
    </citation>
    <scope>NUCLEOTIDE SEQUENCE [LARGE SCALE GENOMIC DNA]</scope>
    <source>
        <strain evidence="6 7">Bolton</strain>
    </source>
</reference>
<evidence type="ECO:0000256" key="1">
    <source>
        <dbReference type="ARBA" id="ARBA00023054"/>
    </source>
</evidence>
<dbReference type="Pfam" id="PF04969">
    <property type="entry name" value="CS"/>
    <property type="match status" value="1"/>
</dbReference>
<feature type="coiled-coil region" evidence="3">
    <location>
        <begin position="553"/>
        <end position="661"/>
    </location>
</feature>
<dbReference type="PROSITE" id="PS50005">
    <property type="entry name" value="TPR"/>
    <property type="match status" value="1"/>
</dbReference>
<dbReference type="SUPFAM" id="SSF49764">
    <property type="entry name" value="HSP20-like chaperones"/>
    <property type="match status" value="1"/>
</dbReference>
<dbReference type="EMBL" id="SRMA01025875">
    <property type="protein sequence ID" value="TRY90154.1"/>
    <property type="molecule type" value="Genomic_DNA"/>
</dbReference>
<comment type="caution">
    <text evidence="6">The sequence shown here is derived from an EMBL/GenBank/DDBJ whole genome shotgun (WGS) entry which is preliminary data.</text>
</comment>
<feature type="region of interest" description="Disordered" evidence="4">
    <location>
        <begin position="854"/>
        <end position="912"/>
    </location>
</feature>
<dbReference type="Proteomes" id="UP000316079">
    <property type="component" value="Unassembled WGS sequence"/>
</dbReference>
<dbReference type="InterPro" id="IPR019734">
    <property type="entry name" value="TPR_rpt"/>
</dbReference>
<dbReference type="STRING" id="623744.A0A553QJP7"/>
<feature type="compositionally biased region" description="Basic and acidic residues" evidence="4">
    <location>
        <begin position="862"/>
        <end position="883"/>
    </location>
</feature>
<dbReference type="SUPFAM" id="SSF48452">
    <property type="entry name" value="TPR-like"/>
    <property type="match status" value="1"/>
</dbReference>
<dbReference type="PROSITE" id="PS51203">
    <property type="entry name" value="CS"/>
    <property type="match status" value="1"/>
</dbReference>
<dbReference type="SMART" id="SM00028">
    <property type="entry name" value="TPR"/>
    <property type="match status" value="3"/>
</dbReference>
<dbReference type="PANTHER" id="PTHR28638">
    <property type="entry name" value="CELL CYCLE PROGRESSION PROTEIN 1"/>
    <property type="match status" value="1"/>
</dbReference>
<evidence type="ECO:0000313" key="6">
    <source>
        <dbReference type="EMBL" id="TRY90154.1"/>
    </source>
</evidence>
<proteinExistence type="predicted"/>
<keyword evidence="7" id="KW-1185">Reference proteome</keyword>
<organism evidence="6 7">
    <name type="scientific">Danionella cerebrum</name>
    <dbReference type="NCBI Taxonomy" id="2873325"/>
    <lineage>
        <taxon>Eukaryota</taxon>
        <taxon>Metazoa</taxon>
        <taxon>Chordata</taxon>
        <taxon>Craniata</taxon>
        <taxon>Vertebrata</taxon>
        <taxon>Euteleostomi</taxon>
        <taxon>Actinopterygii</taxon>
        <taxon>Neopterygii</taxon>
        <taxon>Teleostei</taxon>
        <taxon>Ostariophysi</taxon>
        <taxon>Cypriniformes</taxon>
        <taxon>Danionidae</taxon>
        <taxon>Danioninae</taxon>
        <taxon>Danionella</taxon>
    </lineage>
</organism>
<evidence type="ECO:0000313" key="7">
    <source>
        <dbReference type="Proteomes" id="UP000316079"/>
    </source>
</evidence>
<evidence type="ECO:0000256" key="4">
    <source>
        <dbReference type="SAM" id="MobiDB-lite"/>
    </source>
</evidence>
<name>A0A553QJP7_9TELE</name>
<dbReference type="OrthoDB" id="348005at2759"/>
<feature type="coiled-coil region" evidence="3">
    <location>
        <begin position="741"/>
        <end position="775"/>
    </location>
</feature>
<dbReference type="Gene3D" id="2.60.40.790">
    <property type="match status" value="1"/>
</dbReference>
<protein>
    <recommendedName>
        <fullName evidence="5">CS domain-containing protein</fullName>
    </recommendedName>
</protein>
<gene>
    <name evidence="6" type="ORF">DNTS_033342</name>
</gene>
<feature type="domain" description="CS" evidence="5">
    <location>
        <begin position="9"/>
        <end position="99"/>
    </location>
</feature>
<dbReference type="Gene3D" id="1.25.40.10">
    <property type="entry name" value="Tetratricopeptide repeat domain"/>
    <property type="match status" value="1"/>
</dbReference>
<feature type="compositionally biased region" description="Basic residues" evidence="4">
    <location>
        <begin position="1052"/>
        <end position="1074"/>
    </location>
</feature>
<feature type="region of interest" description="Disordered" evidence="4">
    <location>
        <begin position="417"/>
        <end position="472"/>
    </location>
</feature>
<feature type="compositionally biased region" description="Basic and acidic residues" evidence="4">
    <location>
        <begin position="1075"/>
        <end position="1086"/>
    </location>
</feature>
<dbReference type="PANTHER" id="PTHR28638:SF2">
    <property type="entry name" value="CELL CYCLE PROGRESSION PROTEIN 1"/>
    <property type="match status" value="1"/>
</dbReference>
<dbReference type="FunFam" id="1.25.40.10:FF:000176">
    <property type="entry name" value="dynein assembly factor 4, axonemal isoform X1"/>
    <property type="match status" value="1"/>
</dbReference>
<feature type="compositionally biased region" description="Polar residues" evidence="4">
    <location>
        <begin position="443"/>
        <end position="452"/>
    </location>
</feature>
<feature type="region of interest" description="Disordered" evidence="4">
    <location>
        <begin position="142"/>
        <end position="181"/>
    </location>
</feature>
<dbReference type="InterPro" id="IPR011990">
    <property type="entry name" value="TPR-like_helical_dom_sf"/>
</dbReference>
<feature type="compositionally biased region" description="Polar residues" evidence="4">
    <location>
        <begin position="890"/>
        <end position="903"/>
    </location>
</feature>
<accession>A0A553QJP7</accession>
<dbReference type="InterPro" id="IPR007052">
    <property type="entry name" value="CS_dom"/>
</dbReference>
<feature type="compositionally biased region" description="Acidic residues" evidence="4">
    <location>
        <begin position="428"/>
        <end position="437"/>
    </location>
</feature>
<evidence type="ECO:0000259" key="5">
    <source>
        <dbReference type="PROSITE" id="PS51203"/>
    </source>
</evidence>
<feature type="compositionally biased region" description="Basic and acidic residues" evidence="4">
    <location>
        <begin position="417"/>
        <end position="426"/>
    </location>
</feature>
<dbReference type="InterPro" id="IPR051990">
    <property type="entry name" value="CCPG1/PBIP1"/>
</dbReference>
<dbReference type="InterPro" id="IPR008978">
    <property type="entry name" value="HSP20-like_chaperone"/>
</dbReference>
<dbReference type="GO" id="GO:0016020">
    <property type="term" value="C:membrane"/>
    <property type="evidence" value="ECO:0007669"/>
    <property type="project" value="TreeGrafter"/>
</dbReference>
<feature type="repeat" description="TPR" evidence="2">
    <location>
        <begin position="317"/>
        <end position="350"/>
    </location>
</feature>
<dbReference type="AlphaFoldDB" id="A0A553QJP7"/>
<feature type="region of interest" description="Disordered" evidence="4">
    <location>
        <begin position="1037"/>
        <end position="1097"/>
    </location>
</feature>
<keyword evidence="2" id="KW-0802">TPR repeat</keyword>
<keyword evidence="1 3" id="KW-0175">Coiled coil</keyword>